<dbReference type="KEGG" id="xyk:GT347_23355"/>
<gene>
    <name evidence="2" type="ORF">GT347_23355</name>
</gene>
<feature type="region of interest" description="Disordered" evidence="1">
    <location>
        <begin position="350"/>
        <end position="385"/>
    </location>
</feature>
<dbReference type="EMBL" id="CP047650">
    <property type="protein sequence ID" value="QHJ00663.1"/>
    <property type="molecule type" value="Genomic_DNA"/>
</dbReference>
<dbReference type="RefSeq" id="WP_160554472.1">
    <property type="nucleotide sequence ID" value="NZ_CP047650.1"/>
</dbReference>
<evidence type="ECO:0000313" key="3">
    <source>
        <dbReference type="Proteomes" id="UP000464787"/>
    </source>
</evidence>
<accession>A0A857JCH3</accession>
<name>A0A857JCH3_9BURK</name>
<evidence type="ECO:0000313" key="2">
    <source>
        <dbReference type="EMBL" id="QHJ00663.1"/>
    </source>
</evidence>
<protein>
    <submittedName>
        <fullName evidence="2">DUF1631 family protein</fullName>
    </submittedName>
</protein>
<sequence length="461" mass="48626">MTIANAESANRHPLDLCIDDAVAHAGVLMAELVARARRSLYEQAHRSGASADGSAAAQQARQLLGDKASFFEDEFPAALMTAMVHPQPHVAALHEDVLATVLPQLAQPLGEFALLASSALGLAQAQFDANPFSPESVVQAMQSVADRSGAAEPVIALWMRHLCLALAPELGEEYRRLSDLLRKALPPGASVQAAAAPVDGDAAAEALALLAPVSRPPDAPRPGEAVDAAQRIAADIASWPEIENVPDTVRDFVLGPWSEVIAQAEAHAGNLNGTPVDPDGYLALVRPLFWSAQPSLGRSDVQRLLVTVPSLLSRLRSGLQSIGYPAERAGPFFSMLDDLHGVAARAAGSSFAMRRQPRTPSVTEGLPDPGPAGPSAGDERGASAAQARVSAAAASQVLQIGAQVAAWEGGRWARWELSWVSPKGKLLLFTTEDGDVDSMSRAGCIRRIVEQRMHIIPDIAF</sequence>
<keyword evidence="3" id="KW-1185">Reference proteome</keyword>
<proteinExistence type="predicted"/>
<reference evidence="2 3" key="1">
    <citation type="submission" date="2020-01" db="EMBL/GenBank/DDBJ databases">
        <title>Genome sequencing of strain KACC 21265.</title>
        <authorList>
            <person name="Heo J."/>
            <person name="Kim S.-J."/>
            <person name="Kim J.-S."/>
            <person name="Hong S.-B."/>
            <person name="Kwon S.-W."/>
        </authorList>
    </citation>
    <scope>NUCLEOTIDE SEQUENCE [LARGE SCALE GENOMIC DNA]</scope>
    <source>
        <strain evidence="2 3">KACC 21265</strain>
    </source>
</reference>
<dbReference type="Pfam" id="PF07793">
    <property type="entry name" value="DUF1631"/>
    <property type="match status" value="1"/>
</dbReference>
<dbReference type="Proteomes" id="UP000464787">
    <property type="component" value="Chromosome"/>
</dbReference>
<evidence type="ECO:0000256" key="1">
    <source>
        <dbReference type="SAM" id="MobiDB-lite"/>
    </source>
</evidence>
<dbReference type="InterPro" id="IPR012434">
    <property type="entry name" value="DUF1631"/>
</dbReference>
<organism evidence="2 3">
    <name type="scientific">Xylophilus rhododendri</name>
    <dbReference type="NCBI Taxonomy" id="2697032"/>
    <lineage>
        <taxon>Bacteria</taxon>
        <taxon>Pseudomonadati</taxon>
        <taxon>Pseudomonadota</taxon>
        <taxon>Betaproteobacteria</taxon>
        <taxon>Burkholderiales</taxon>
        <taxon>Xylophilus</taxon>
    </lineage>
</organism>
<dbReference type="AlphaFoldDB" id="A0A857JCH3"/>